<comment type="subunit">
    <text evidence="3 12">Oligomeric complex that consists of at least the alpha, beta, beta', gamma, delta, epsilon and zeta subunits.</text>
</comment>
<dbReference type="InterPro" id="IPR039652">
    <property type="entry name" value="Coatomer_zeta"/>
</dbReference>
<keyword evidence="6 12" id="KW-0931">ER-Golgi transport</keyword>
<comment type="caution">
    <text evidence="14">The sequence shown here is derived from an EMBL/GenBank/DDBJ whole genome shotgun (WGS) entry which is preliminary data.</text>
</comment>
<reference evidence="14" key="2">
    <citation type="submission" date="2021-05" db="EMBL/GenBank/DDBJ databases">
        <authorList>
            <person name="Pain A."/>
        </authorList>
    </citation>
    <scope>NUCLEOTIDE SEQUENCE</scope>
    <source>
        <strain evidence="14">1802A</strain>
    </source>
</reference>
<dbReference type="AlphaFoldDB" id="A0AAD9GE94"/>
<sequence>MAYIRITQVDAVLLLDENGERIAVKYYPQHCSVPGSDDGSNSLWENSERQRALEQGLTKELNSDGVREGDSGCRIVEGCVINYYVATDFYIFVVGPGKENEMLLSDVCNTVRKCLMGITEDDMRKETIFSKLDSVFLILDDVIDGGVVMECDSDVILKRLKAKGGEGSEHVPLNQAIYNIRNNVIRSLLNS</sequence>
<dbReference type="InterPro" id="IPR011012">
    <property type="entry name" value="Longin-like_dom_sf"/>
</dbReference>
<evidence type="ECO:0000313" key="15">
    <source>
        <dbReference type="Proteomes" id="UP001195914"/>
    </source>
</evidence>
<proteinExistence type="inferred from homology"/>
<evidence type="ECO:0000256" key="10">
    <source>
        <dbReference type="ARBA" id="ARBA00023329"/>
    </source>
</evidence>
<keyword evidence="15" id="KW-1185">Reference proteome</keyword>
<keyword evidence="4 12" id="KW-0813">Transport</keyword>
<dbReference type="PANTHER" id="PTHR11043:SF0">
    <property type="entry name" value="COATOMER SUBUNIT ZETA"/>
    <property type="match status" value="1"/>
</dbReference>
<keyword evidence="7 12" id="KW-0653">Protein transport</keyword>
<protein>
    <recommendedName>
        <fullName evidence="12">Coatomer subunit zeta</fullName>
    </recommendedName>
</protein>
<organism evidence="14 15">
    <name type="scientific">Babesia divergens</name>
    <dbReference type="NCBI Taxonomy" id="32595"/>
    <lineage>
        <taxon>Eukaryota</taxon>
        <taxon>Sar</taxon>
        <taxon>Alveolata</taxon>
        <taxon>Apicomplexa</taxon>
        <taxon>Aconoidasida</taxon>
        <taxon>Piroplasmida</taxon>
        <taxon>Babesiidae</taxon>
        <taxon>Babesia</taxon>
    </lineage>
</organism>
<comment type="function">
    <text evidence="11">The coatomer is a cytosolic protein complex that binds to dilysine motifs and reversibly associates with Golgi non-clathrin-coated vesicles, which further mediate biosynthetic protein transport from the ER, via the Golgi up to the trans Golgi network. Coatomer complex is required for budding from Golgi membranes, and is essential for the retrograde Golgi-to-ER transport of dilysine-tagged proteins. The zeta subunit may be involved in regulating the coat assembly and, hence, the rate of biosynthetic protein transport due to its association-dissociation properties with the coatomer complex.</text>
</comment>
<evidence type="ECO:0000256" key="9">
    <source>
        <dbReference type="ARBA" id="ARBA00023136"/>
    </source>
</evidence>
<evidence type="ECO:0000256" key="12">
    <source>
        <dbReference type="RuleBase" id="RU366053"/>
    </source>
</evidence>
<reference evidence="14" key="1">
    <citation type="journal article" date="2014" name="Nucleic Acids Res.">
        <title>The evolutionary dynamics of variant antigen genes in Babesia reveal a history of genomic innovation underlying host-parasite interaction.</title>
        <authorList>
            <person name="Jackson A.P."/>
            <person name="Otto T.D."/>
            <person name="Darby A."/>
            <person name="Ramaprasad A."/>
            <person name="Xia D."/>
            <person name="Echaide I.E."/>
            <person name="Farber M."/>
            <person name="Gahlot S."/>
            <person name="Gamble J."/>
            <person name="Gupta D."/>
            <person name="Gupta Y."/>
            <person name="Jackson L."/>
            <person name="Malandrin L."/>
            <person name="Malas T.B."/>
            <person name="Moussa E."/>
            <person name="Nair M."/>
            <person name="Reid A.J."/>
            <person name="Sanders M."/>
            <person name="Sharma J."/>
            <person name="Tracey A."/>
            <person name="Quail M.A."/>
            <person name="Weir W."/>
            <person name="Wastling J.M."/>
            <person name="Hall N."/>
            <person name="Willadsen P."/>
            <person name="Lingelbach K."/>
            <person name="Shiels B."/>
            <person name="Tait A."/>
            <person name="Berriman M."/>
            <person name="Allred D.R."/>
            <person name="Pain A."/>
        </authorList>
    </citation>
    <scope>NUCLEOTIDE SEQUENCE</scope>
    <source>
        <strain evidence="14">1802A</strain>
    </source>
</reference>
<evidence type="ECO:0000256" key="3">
    <source>
        <dbReference type="ARBA" id="ARBA00011775"/>
    </source>
</evidence>
<keyword evidence="9 12" id="KW-0472">Membrane</keyword>
<name>A0AAD9GE94_BABDI</name>
<gene>
    <name evidence="14" type="ORF">X943_002224</name>
</gene>
<dbReference type="SUPFAM" id="SSF64356">
    <property type="entry name" value="SNARE-like"/>
    <property type="match status" value="1"/>
</dbReference>
<evidence type="ECO:0000256" key="4">
    <source>
        <dbReference type="ARBA" id="ARBA00022448"/>
    </source>
</evidence>
<dbReference type="EMBL" id="JAHBMH010000034">
    <property type="protein sequence ID" value="KAK1936869.1"/>
    <property type="molecule type" value="Genomic_DNA"/>
</dbReference>
<accession>A0AAD9GE94</accession>
<keyword evidence="14" id="KW-0167">Capsid protein</keyword>
<dbReference type="GO" id="GO:0000139">
    <property type="term" value="C:Golgi membrane"/>
    <property type="evidence" value="ECO:0007669"/>
    <property type="project" value="UniProtKB-SubCell"/>
</dbReference>
<evidence type="ECO:0000313" key="14">
    <source>
        <dbReference type="EMBL" id="KAK1936869.1"/>
    </source>
</evidence>
<dbReference type="InterPro" id="IPR022775">
    <property type="entry name" value="AP_mu_sigma_su"/>
</dbReference>
<evidence type="ECO:0000256" key="7">
    <source>
        <dbReference type="ARBA" id="ARBA00022927"/>
    </source>
</evidence>
<dbReference type="GO" id="GO:0030126">
    <property type="term" value="C:COPI vesicle coat"/>
    <property type="evidence" value="ECO:0007669"/>
    <property type="project" value="UniProtKB-UniRule"/>
</dbReference>
<evidence type="ECO:0000256" key="8">
    <source>
        <dbReference type="ARBA" id="ARBA00023034"/>
    </source>
</evidence>
<evidence type="ECO:0000256" key="2">
    <source>
        <dbReference type="ARBA" id="ARBA00006972"/>
    </source>
</evidence>
<keyword evidence="14" id="KW-0946">Virion</keyword>
<dbReference type="GO" id="GO:0006890">
    <property type="term" value="P:retrograde vesicle-mediated transport, Golgi to endoplasmic reticulum"/>
    <property type="evidence" value="ECO:0007669"/>
    <property type="project" value="UniProtKB-UniRule"/>
</dbReference>
<dbReference type="PANTHER" id="PTHR11043">
    <property type="entry name" value="ZETA-COAT PROTEIN"/>
    <property type="match status" value="1"/>
</dbReference>
<dbReference type="Pfam" id="PF01217">
    <property type="entry name" value="Clat_adaptor_s"/>
    <property type="match status" value="1"/>
</dbReference>
<comment type="subcellular location">
    <subcellularLocation>
        <location evidence="12">Cytoplasm</location>
    </subcellularLocation>
    <subcellularLocation>
        <location evidence="1 12">Golgi apparatus membrane</location>
        <topology evidence="1 12">Peripheral membrane protein</topology>
        <orientation evidence="1 12">Cytoplasmic side</orientation>
    </subcellularLocation>
    <subcellularLocation>
        <location evidence="12">Cytoplasmic vesicle</location>
        <location evidence="12">COPI-coated vesicle membrane</location>
        <topology evidence="12">Peripheral membrane protein</topology>
        <orientation evidence="12">Cytoplasmic side</orientation>
    </subcellularLocation>
</comment>
<dbReference type="Proteomes" id="UP001195914">
    <property type="component" value="Unassembled WGS sequence"/>
</dbReference>
<evidence type="ECO:0000256" key="11">
    <source>
        <dbReference type="ARBA" id="ARBA00045555"/>
    </source>
</evidence>
<dbReference type="GO" id="GO:0006886">
    <property type="term" value="P:intracellular protein transport"/>
    <property type="evidence" value="ECO:0007669"/>
    <property type="project" value="TreeGrafter"/>
</dbReference>
<evidence type="ECO:0000256" key="5">
    <source>
        <dbReference type="ARBA" id="ARBA00022490"/>
    </source>
</evidence>
<evidence type="ECO:0000259" key="13">
    <source>
        <dbReference type="Pfam" id="PF01217"/>
    </source>
</evidence>
<evidence type="ECO:0000256" key="6">
    <source>
        <dbReference type="ARBA" id="ARBA00022892"/>
    </source>
</evidence>
<evidence type="ECO:0000256" key="1">
    <source>
        <dbReference type="ARBA" id="ARBA00004255"/>
    </source>
</evidence>
<dbReference type="GO" id="GO:0006891">
    <property type="term" value="P:intra-Golgi vesicle-mediated transport"/>
    <property type="evidence" value="ECO:0007669"/>
    <property type="project" value="TreeGrafter"/>
</dbReference>
<feature type="domain" description="AP complex mu/sigma subunit" evidence="13">
    <location>
        <begin position="9"/>
        <end position="162"/>
    </location>
</feature>
<keyword evidence="8 12" id="KW-0333">Golgi apparatus</keyword>
<keyword evidence="5 12" id="KW-0963">Cytoplasm</keyword>
<dbReference type="Gene3D" id="3.30.450.60">
    <property type="match status" value="1"/>
</dbReference>
<keyword evidence="10 12" id="KW-0968">Cytoplasmic vesicle</keyword>
<comment type="similarity">
    <text evidence="2 12">Belongs to the adaptor complexes small subunit family.</text>
</comment>